<dbReference type="EMBL" id="VSSQ01108125">
    <property type="protein sequence ID" value="MPN46995.1"/>
    <property type="molecule type" value="Genomic_DNA"/>
</dbReference>
<dbReference type="InterPro" id="IPR000868">
    <property type="entry name" value="Isochorismatase-like_dom"/>
</dbReference>
<dbReference type="InterPro" id="IPR050272">
    <property type="entry name" value="Isochorismatase-like_hydrls"/>
</dbReference>
<proteinExistence type="predicted"/>
<dbReference type="Gene3D" id="3.40.50.850">
    <property type="entry name" value="Isochorismatase-like"/>
    <property type="match status" value="1"/>
</dbReference>
<dbReference type="PANTHER" id="PTHR43540:SF1">
    <property type="entry name" value="ISOCHORISMATASE HYDROLASE"/>
    <property type="match status" value="1"/>
</dbReference>
<accession>A0A645I6P9</accession>
<evidence type="ECO:0000259" key="2">
    <source>
        <dbReference type="Pfam" id="PF00857"/>
    </source>
</evidence>
<evidence type="ECO:0000256" key="1">
    <source>
        <dbReference type="ARBA" id="ARBA00022801"/>
    </source>
</evidence>
<name>A0A645I6P9_9ZZZZ</name>
<reference evidence="3" key="1">
    <citation type="submission" date="2019-08" db="EMBL/GenBank/DDBJ databases">
        <authorList>
            <person name="Kucharzyk K."/>
            <person name="Murdoch R.W."/>
            <person name="Higgins S."/>
            <person name="Loffler F."/>
        </authorList>
    </citation>
    <scope>NUCLEOTIDE SEQUENCE</scope>
</reference>
<keyword evidence="1 3" id="KW-0378">Hydrolase</keyword>
<dbReference type="PANTHER" id="PTHR43540">
    <property type="entry name" value="PEROXYUREIDOACRYLATE/UREIDOACRYLATE AMIDOHYDROLASE-RELATED"/>
    <property type="match status" value="1"/>
</dbReference>
<sequence>MKVGLILVDIQNDYFNGGKYELVKPEQAAIQAKKILTFFREHNWPIYHVRHISVNPEAIFFIKGTTGTDFYKDCNPLEGEEIIIKHRPDSFLGTSLKYKLEDKGINTLVLCGMMTHMCIDTTVRSASNYGYSVELLEDACTTRDLVWGGITVPAEYVQYAYMAALDGTFAKVQKTDEWIKEHKF</sequence>
<protein>
    <submittedName>
        <fullName evidence="3">Peroxyureidoacrylate/ureidoacrylate amidohydrolase RutB</fullName>
        <ecNumber evidence="3">3.5.1.110</ecNumber>
    </submittedName>
</protein>
<gene>
    <name evidence="3" type="primary">rutB_11</name>
    <name evidence="3" type="ORF">SDC9_194595</name>
</gene>
<dbReference type="SUPFAM" id="SSF52499">
    <property type="entry name" value="Isochorismatase-like hydrolases"/>
    <property type="match status" value="1"/>
</dbReference>
<dbReference type="GO" id="GO:0016787">
    <property type="term" value="F:hydrolase activity"/>
    <property type="evidence" value="ECO:0007669"/>
    <property type="project" value="UniProtKB-KW"/>
</dbReference>
<feature type="domain" description="Isochorismatase-like" evidence="2">
    <location>
        <begin position="5"/>
        <end position="154"/>
    </location>
</feature>
<dbReference type="CDD" id="cd01014">
    <property type="entry name" value="nicotinamidase_related"/>
    <property type="match status" value="1"/>
</dbReference>
<evidence type="ECO:0000313" key="3">
    <source>
        <dbReference type="EMBL" id="MPN46995.1"/>
    </source>
</evidence>
<dbReference type="Pfam" id="PF00857">
    <property type="entry name" value="Isochorismatase"/>
    <property type="match status" value="1"/>
</dbReference>
<dbReference type="AlphaFoldDB" id="A0A645I6P9"/>
<organism evidence="3">
    <name type="scientific">bioreactor metagenome</name>
    <dbReference type="NCBI Taxonomy" id="1076179"/>
    <lineage>
        <taxon>unclassified sequences</taxon>
        <taxon>metagenomes</taxon>
        <taxon>ecological metagenomes</taxon>
    </lineage>
</organism>
<comment type="caution">
    <text evidence="3">The sequence shown here is derived from an EMBL/GenBank/DDBJ whole genome shotgun (WGS) entry which is preliminary data.</text>
</comment>
<dbReference type="EC" id="3.5.1.110" evidence="3"/>
<dbReference type="InterPro" id="IPR036380">
    <property type="entry name" value="Isochorismatase-like_sf"/>
</dbReference>